<proteinExistence type="predicted"/>
<organism evidence="1 2">
    <name type="scientific">Bifidobacterium longum subsp. longum (strain JDM301)</name>
    <dbReference type="NCBI Taxonomy" id="759350"/>
    <lineage>
        <taxon>Bacteria</taxon>
        <taxon>Bacillati</taxon>
        <taxon>Actinomycetota</taxon>
        <taxon>Actinomycetes</taxon>
        <taxon>Bifidobacteriales</taxon>
        <taxon>Bifidobacteriaceae</taxon>
        <taxon>Bifidobacterium</taxon>
    </lineage>
</organism>
<dbReference type="EMBL" id="CP002010">
    <property type="protein sequence ID" value="ADH00382.1"/>
    <property type="molecule type" value="Genomic_DNA"/>
</dbReference>
<name>D6ZU25_BIFLJ</name>
<accession>D6ZU25</accession>
<dbReference type="KEGG" id="bll:BLJ_0917"/>
<dbReference type="HOGENOM" id="CLU_905076_0_0_11"/>
<gene>
    <name evidence="1" type="ordered locus">BLJ_0917</name>
</gene>
<sequence length="307" mass="32862">MDDGDGGLHALVVQILEEVGELHGGEHALVRDGTGGQGSEVDAYLMLDALADAEGLAIQVHAGQSTVRRGDHESLESRHGGKGLQAEAVRVGGHHAPCENFKALLAHDLGNGLFLLTGGFDVAVEEGDACGVVAGFGQFGGHGGTHELIRHAHQNAGAVTCVLLGTHGTAVVEIDQYLNGVSDDFAFRTLVQSGDHTHTTGVMLVGGIVHTVRSVDREIERGFECHRNHLNCLWARKGIVPLRSLLLTQYRCSMSFSFRVSIYRVAIKVNSDSQAIVFMASYGGISNFFARNVYLTTRKYDTETSVS</sequence>
<dbReference type="Proteomes" id="UP000006740">
    <property type="component" value="Chromosome"/>
</dbReference>
<reference evidence="1 2" key="1">
    <citation type="journal article" date="2010" name="J. Bacteriol.">
        <title>Complete genome sequence of Bifidobacterium longum JDM301.</title>
        <authorList>
            <person name="Wei Y.X."/>
            <person name="Zhang Z.Y."/>
            <person name="Liu C."/>
            <person name="Zhu Y.Z."/>
            <person name="Zhu Y.Q."/>
            <person name="Zheng H."/>
            <person name="Zhao G.P."/>
            <person name="Wang S."/>
            <person name="Guo X.K."/>
        </authorList>
    </citation>
    <scope>NUCLEOTIDE SEQUENCE [LARGE SCALE GENOMIC DNA]</scope>
    <source>
        <strain evidence="1 2">JDM301</strain>
    </source>
</reference>
<evidence type="ECO:0000313" key="1">
    <source>
        <dbReference type="EMBL" id="ADH00382.1"/>
    </source>
</evidence>
<protein>
    <submittedName>
        <fullName evidence="1">Uncharacterized protein</fullName>
    </submittedName>
</protein>
<evidence type="ECO:0000313" key="2">
    <source>
        <dbReference type="Proteomes" id="UP000006740"/>
    </source>
</evidence>
<dbReference type="AlphaFoldDB" id="D6ZU25"/>